<dbReference type="PANTHER" id="PTHR35271:SF1">
    <property type="entry name" value="ABC TRANSPORTER, SUBSTRATE-BINDING LIPOPROTEIN"/>
    <property type="match status" value="1"/>
</dbReference>
<dbReference type="Proteomes" id="UP000647491">
    <property type="component" value="Unassembled WGS sequence"/>
</dbReference>
<dbReference type="Gene3D" id="3.40.50.2300">
    <property type="match status" value="2"/>
</dbReference>
<dbReference type="EMBL" id="JACRTJ010000005">
    <property type="protein sequence ID" value="MBC8597957.1"/>
    <property type="molecule type" value="Genomic_DNA"/>
</dbReference>
<feature type="chain" id="PRO_5045917650" evidence="2">
    <location>
        <begin position="20"/>
        <end position="367"/>
    </location>
</feature>
<dbReference type="Pfam" id="PF04392">
    <property type="entry name" value="ABC_sub_bind"/>
    <property type="match status" value="1"/>
</dbReference>
<keyword evidence="4" id="KW-1185">Reference proteome</keyword>
<accession>A0ABR7NRH0</accession>
<organism evidence="3 4">
    <name type="scientific">Enterocloster hominis</name>
    <name type="common">ex Liu et al. 2021</name>
    <dbReference type="NCBI Taxonomy" id="2763663"/>
    <lineage>
        <taxon>Bacteria</taxon>
        <taxon>Bacillati</taxon>
        <taxon>Bacillota</taxon>
        <taxon>Clostridia</taxon>
        <taxon>Lachnospirales</taxon>
        <taxon>Lachnospiraceae</taxon>
        <taxon>Enterocloster</taxon>
    </lineage>
</organism>
<dbReference type="InterPro" id="IPR028082">
    <property type="entry name" value="Peripla_BP_I"/>
</dbReference>
<gene>
    <name evidence="3" type="ORF">H8708_01735</name>
</gene>
<evidence type="ECO:0000256" key="2">
    <source>
        <dbReference type="SAM" id="SignalP"/>
    </source>
</evidence>
<protein>
    <submittedName>
        <fullName evidence="3">ABC transporter substrate-binding protein</fullName>
    </submittedName>
</protein>
<dbReference type="CDD" id="cd06325">
    <property type="entry name" value="PBP1_ABC_unchar_transporter"/>
    <property type="match status" value="1"/>
</dbReference>
<dbReference type="RefSeq" id="WP_262426761.1">
    <property type="nucleotide sequence ID" value="NZ_JACRTJ010000005.1"/>
</dbReference>
<evidence type="ECO:0000313" key="3">
    <source>
        <dbReference type="EMBL" id="MBC8597957.1"/>
    </source>
</evidence>
<dbReference type="InterPro" id="IPR007487">
    <property type="entry name" value="ABC_transpt-TYRBP-like"/>
</dbReference>
<proteinExistence type="predicted"/>
<reference evidence="3 4" key="1">
    <citation type="submission" date="2020-08" db="EMBL/GenBank/DDBJ databases">
        <title>Genome public.</title>
        <authorList>
            <person name="Liu C."/>
            <person name="Sun Q."/>
        </authorList>
    </citation>
    <scope>NUCLEOTIDE SEQUENCE [LARGE SCALE GENOMIC DNA]</scope>
    <source>
        <strain evidence="3 4">BX10</strain>
    </source>
</reference>
<name>A0ABR7NRH0_9FIRM</name>
<evidence type="ECO:0000313" key="4">
    <source>
        <dbReference type="Proteomes" id="UP000647491"/>
    </source>
</evidence>
<keyword evidence="2" id="KW-0732">Signal</keyword>
<feature type="signal peptide" evidence="2">
    <location>
        <begin position="1"/>
        <end position="19"/>
    </location>
</feature>
<dbReference type="SUPFAM" id="SSF53822">
    <property type="entry name" value="Periplasmic binding protein-like I"/>
    <property type="match status" value="1"/>
</dbReference>
<sequence length="367" mass="38285">MKKKMMSAVMAAAVTAAFLGGCGGKETSGSPEASGAKAEETTAQGSKETKEEKTGGAGENTEAGNADGGEYTVAVVKQMDHASLDEIAAAVCEELDALAEKNGVSIQYEVYSGQGDQSVLTQIGTQVISEQVDAVIPIATLAAQVMATCAEDTKTPVVYAAISDPEAAEMTGIDYVTGTSDALNTKFILDMMLAQDPEVKKVGLLYSLSEDNSKTPIAEAKAYLEEKGIGYTEKTANTNDEVITAASALIAEDVDAIFTPTDNVIMSAELAIYESLAEAGIPHYTGADSFVRNGAFATCGVNYTDLGHETADLAYTAMTEGMDSLEDFYLAEGGIITVNTETAQTLGVDYSVFKDMGTLVEVGTTED</sequence>
<dbReference type="PANTHER" id="PTHR35271">
    <property type="entry name" value="ABC TRANSPORTER, SUBSTRATE-BINDING LIPOPROTEIN-RELATED"/>
    <property type="match status" value="1"/>
</dbReference>
<feature type="region of interest" description="Disordered" evidence="1">
    <location>
        <begin position="25"/>
        <end position="67"/>
    </location>
</feature>
<dbReference type="PROSITE" id="PS51257">
    <property type="entry name" value="PROKAR_LIPOPROTEIN"/>
    <property type="match status" value="1"/>
</dbReference>
<comment type="caution">
    <text evidence="3">The sequence shown here is derived from an EMBL/GenBank/DDBJ whole genome shotgun (WGS) entry which is preliminary data.</text>
</comment>
<evidence type="ECO:0000256" key="1">
    <source>
        <dbReference type="SAM" id="MobiDB-lite"/>
    </source>
</evidence>